<dbReference type="Gene3D" id="3.40.50.300">
    <property type="entry name" value="P-loop containing nucleotide triphosphate hydrolases"/>
    <property type="match status" value="2"/>
</dbReference>
<dbReference type="AlphaFoldDB" id="D1AL65"/>
<feature type="domain" description="UvrD-like helicase ATP-binding" evidence="13">
    <location>
        <begin position="5"/>
        <end position="284"/>
    </location>
</feature>
<dbReference type="EC" id="5.6.2.4" evidence="9"/>
<dbReference type="RefSeq" id="WP_012861802.1">
    <property type="nucleotide sequence ID" value="NC_013517.1"/>
</dbReference>
<dbReference type="CDD" id="cd18807">
    <property type="entry name" value="SF1_C_UvrD"/>
    <property type="match status" value="1"/>
</dbReference>
<dbReference type="InterPro" id="IPR027417">
    <property type="entry name" value="P-loop_NTPase"/>
</dbReference>
<dbReference type="GO" id="GO:0005524">
    <property type="term" value="F:ATP binding"/>
    <property type="evidence" value="ECO:0007669"/>
    <property type="project" value="UniProtKB-UniRule"/>
</dbReference>
<evidence type="ECO:0000259" key="13">
    <source>
        <dbReference type="PROSITE" id="PS51198"/>
    </source>
</evidence>
<evidence type="ECO:0000313" key="15">
    <source>
        <dbReference type="EMBL" id="ACZ09208.1"/>
    </source>
</evidence>
<evidence type="ECO:0000256" key="3">
    <source>
        <dbReference type="ARBA" id="ARBA00022801"/>
    </source>
</evidence>
<dbReference type="STRING" id="526218.Sterm_2355"/>
<dbReference type="GO" id="GO:0043138">
    <property type="term" value="F:3'-5' DNA helicase activity"/>
    <property type="evidence" value="ECO:0007669"/>
    <property type="project" value="UniProtKB-EC"/>
</dbReference>
<dbReference type="PROSITE" id="PS51198">
    <property type="entry name" value="UVRD_HELICASE_ATP_BIND"/>
    <property type="match status" value="1"/>
</dbReference>
<comment type="similarity">
    <text evidence="1">Belongs to the helicase family. UvrD subfamily.</text>
</comment>
<dbReference type="PANTHER" id="PTHR11070">
    <property type="entry name" value="UVRD / RECB / PCRA DNA HELICASE FAMILY MEMBER"/>
    <property type="match status" value="1"/>
</dbReference>
<dbReference type="InterPro" id="IPR014016">
    <property type="entry name" value="UvrD-like_ATP-bd"/>
</dbReference>
<evidence type="ECO:0000256" key="6">
    <source>
        <dbReference type="ARBA" id="ARBA00023125"/>
    </source>
</evidence>
<evidence type="ECO:0000256" key="2">
    <source>
        <dbReference type="ARBA" id="ARBA00022741"/>
    </source>
</evidence>
<dbReference type="Proteomes" id="UP000000845">
    <property type="component" value="Chromosome"/>
</dbReference>
<evidence type="ECO:0000256" key="1">
    <source>
        <dbReference type="ARBA" id="ARBA00009922"/>
    </source>
</evidence>
<dbReference type="Pfam" id="PF13361">
    <property type="entry name" value="UvrD_C"/>
    <property type="match status" value="1"/>
</dbReference>
<dbReference type="GO" id="GO:0000725">
    <property type="term" value="P:recombinational repair"/>
    <property type="evidence" value="ECO:0007669"/>
    <property type="project" value="TreeGrafter"/>
</dbReference>
<dbReference type="GO" id="GO:0033202">
    <property type="term" value="C:DNA helicase complex"/>
    <property type="evidence" value="ECO:0007669"/>
    <property type="project" value="TreeGrafter"/>
</dbReference>
<evidence type="ECO:0000313" key="16">
    <source>
        <dbReference type="Proteomes" id="UP000000845"/>
    </source>
</evidence>
<protein>
    <recommendedName>
        <fullName evidence="9">DNA 3'-5' helicase</fullName>
        <ecNumber evidence="9">5.6.2.4</ecNumber>
    </recommendedName>
</protein>
<evidence type="ECO:0000256" key="8">
    <source>
        <dbReference type="ARBA" id="ARBA00034617"/>
    </source>
</evidence>
<dbReference type="Gene3D" id="1.10.486.10">
    <property type="entry name" value="PCRA, domain 4"/>
    <property type="match status" value="1"/>
</dbReference>
<evidence type="ECO:0000256" key="12">
    <source>
        <dbReference type="SAM" id="Coils"/>
    </source>
</evidence>
<dbReference type="InterPro" id="IPR013986">
    <property type="entry name" value="DExx_box_DNA_helicase_dom_sf"/>
</dbReference>
<dbReference type="GO" id="GO:0016887">
    <property type="term" value="F:ATP hydrolysis activity"/>
    <property type="evidence" value="ECO:0007669"/>
    <property type="project" value="RHEA"/>
</dbReference>
<keyword evidence="6" id="KW-0238">DNA-binding</keyword>
<comment type="catalytic activity">
    <reaction evidence="8">
        <text>Couples ATP hydrolysis with the unwinding of duplex DNA by translocating in the 3'-5' direction.</text>
        <dbReference type="EC" id="5.6.2.4"/>
    </reaction>
</comment>
<evidence type="ECO:0000256" key="10">
    <source>
        <dbReference type="ARBA" id="ARBA00048988"/>
    </source>
</evidence>
<feature type="binding site" evidence="11">
    <location>
        <begin position="26"/>
        <end position="33"/>
    </location>
    <ligand>
        <name>ATP</name>
        <dbReference type="ChEBI" id="CHEBI:30616"/>
    </ligand>
</feature>
<reference evidence="15 16" key="2">
    <citation type="journal article" date="2010" name="Stand. Genomic Sci.">
        <title>Complete genome sequence of Sebaldella termitidis type strain (NCTC 11300).</title>
        <authorList>
            <person name="Harmon-Smith M."/>
            <person name="Celia L."/>
            <person name="Chertkov O."/>
            <person name="Lapidus A."/>
            <person name="Copeland A."/>
            <person name="Glavina Del Rio T."/>
            <person name="Nolan M."/>
            <person name="Lucas S."/>
            <person name="Tice H."/>
            <person name="Cheng J.F."/>
            <person name="Han C."/>
            <person name="Detter J.C."/>
            <person name="Bruce D."/>
            <person name="Goodwin L."/>
            <person name="Pitluck S."/>
            <person name="Pati A."/>
            <person name="Liolios K."/>
            <person name="Ivanova N."/>
            <person name="Mavromatis K."/>
            <person name="Mikhailova N."/>
            <person name="Chen A."/>
            <person name="Palaniappan K."/>
            <person name="Land M."/>
            <person name="Hauser L."/>
            <person name="Chang Y.J."/>
            <person name="Jeffries C.D."/>
            <person name="Brettin T."/>
            <person name="Goker M."/>
            <person name="Beck B."/>
            <person name="Bristow J."/>
            <person name="Eisen J.A."/>
            <person name="Markowitz V."/>
            <person name="Hugenholtz P."/>
            <person name="Kyrpides N.C."/>
            <person name="Klenk H.P."/>
            <person name="Chen F."/>
        </authorList>
    </citation>
    <scope>NUCLEOTIDE SEQUENCE [LARGE SCALE GENOMIC DNA]</scope>
    <source>
        <strain evidence="16">ATCC 33386 / NCTC 11300</strain>
    </source>
</reference>
<keyword evidence="4 11" id="KW-0347">Helicase</keyword>
<reference evidence="16" key="1">
    <citation type="submission" date="2009-09" db="EMBL/GenBank/DDBJ databases">
        <title>The complete chromosome of Sebaldella termitidis ATCC 33386.</title>
        <authorList>
            <consortium name="US DOE Joint Genome Institute (JGI-PGF)"/>
            <person name="Lucas S."/>
            <person name="Copeland A."/>
            <person name="Lapidus A."/>
            <person name="Glavina del Rio T."/>
            <person name="Dalin E."/>
            <person name="Tice H."/>
            <person name="Bruce D."/>
            <person name="Goodwin L."/>
            <person name="Pitluck S."/>
            <person name="Kyrpides N."/>
            <person name="Mavromatis K."/>
            <person name="Ivanova N."/>
            <person name="Mikhailova N."/>
            <person name="Sims D."/>
            <person name="Meincke L."/>
            <person name="Brettin T."/>
            <person name="Detter J.C."/>
            <person name="Han C."/>
            <person name="Larimer F."/>
            <person name="Land M."/>
            <person name="Hauser L."/>
            <person name="Markowitz V."/>
            <person name="Cheng J.F."/>
            <person name="Hugenholtz P."/>
            <person name="Woyke T."/>
            <person name="Wu D."/>
            <person name="Eisen J.A."/>
        </authorList>
    </citation>
    <scope>NUCLEOTIDE SEQUENCE [LARGE SCALE GENOMIC DNA]</scope>
    <source>
        <strain evidence="16">ATCC 33386 / NCTC 11300</strain>
    </source>
</reference>
<feature type="coiled-coil region" evidence="12">
    <location>
        <begin position="489"/>
        <end position="516"/>
    </location>
</feature>
<keyword evidence="2 11" id="KW-0547">Nucleotide-binding</keyword>
<evidence type="ECO:0000256" key="7">
    <source>
        <dbReference type="ARBA" id="ARBA00023235"/>
    </source>
</evidence>
<dbReference type="eggNOG" id="COG0210">
    <property type="taxonomic scope" value="Bacteria"/>
</dbReference>
<accession>D1AL65</accession>
<dbReference type="GO" id="GO:0003677">
    <property type="term" value="F:DNA binding"/>
    <property type="evidence" value="ECO:0007669"/>
    <property type="project" value="UniProtKB-KW"/>
</dbReference>
<keyword evidence="3 11" id="KW-0378">Hydrolase</keyword>
<proteinExistence type="inferred from homology"/>
<feature type="domain" description="UvrD-like helicase C-terminal" evidence="14">
    <location>
        <begin position="285"/>
        <end position="555"/>
    </location>
</feature>
<keyword evidence="7" id="KW-0413">Isomerase</keyword>
<dbReference type="SUPFAM" id="SSF52540">
    <property type="entry name" value="P-loop containing nucleoside triphosphate hydrolases"/>
    <property type="match status" value="1"/>
</dbReference>
<evidence type="ECO:0000256" key="11">
    <source>
        <dbReference type="PROSITE-ProRule" id="PRU00560"/>
    </source>
</evidence>
<evidence type="ECO:0000256" key="4">
    <source>
        <dbReference type="ARBA" id="ARBA00022806"/>
    </source>
</evidence>
<dbReference type="PROSITE" id="PS51217">
    <property type="entry name" value="UVRD_HELICASE_CTER"/>
    <property type="match status" value="1"/>
</dbReference>
<dbReference type="CDD" id="cd17932">
    <property type="entry name" value="DEXQc_UvrD"/>
    <property type="match status" value="1"/>
</dbReference>
<evidence type="ECO:0000256" key="5">
    <source>
        <dbReference type="ARBA" id="ARBA00022840"/>
    </source>
</evidence>
<dbReference type="Gene3D" id="1.10.10.160">
    <property type="match status" value="1"/>
</dbReference>
<organism evidence="15 16">
    <name type="scientific">Sebaldella termitidis (strain ATCC 33386 / NCTC 11300)</name>
    <dbReference type="NCBI Taxonomy" id="526218"/>
    <lineage>
        <taxon>Bacteria</taxon>
        <taxon>Fusobacteriati</taxon>
        <taxon>Fusobacteriota</taxon>
        <taxon>Fusobacteriia</taxon>
        <taxon>Fusobacteriales</taxon>
        <taxon>Leptotrichiaceae</taxon>
        <taxon>Sebaldella</taxon>
    </lineage>
</organism>
<dbReference type="InterPro" id="IPR014017">
    <property type="entry name" value="DNA_helicase_UvrD-like_C"/>
</dbReference>
<dbReference type="GO" id="GO:0005829">
    <property type="term" value="C:cytosol"/>
    <property type="evidence" value="ECO:0007669"/>
    <property type="project" value="TreeGrafter"/>
</dbReference>
<name>D1AL65_SEBTE</name>
<dbReference type="EMBL" id="CP001739">
    <property type="protein sequence ID" value="ACZ09208.1"/>
    <property type="molecule type" value="Genomic_DNA"/>
</dbReference>
<dbReference type="Pfam" id="PF00580">
    <property type="entry name" value="UvrD-helicase"/>
    <property type="match status" value="1"/>
</dbReference>
<dbReference type="KEGG" id="str:Sterm_2355"/>
<comment type="catalytic activity">
    <reaction evidence="10">
        <text>ATP + H2O = ADP + phosphate + H(+)</text>
        <dbReference type="Rhea" id="RHEA:13065"/>
        <dbReference type="ChEBI" id="CHEBI:15377"/>
        <dbReference type="ChEBI" id="CHEBI:15378"/>
        <dbReference type="ChEBI" id="CHEBI:30616"/>
        <dbReference type="ChEBI" id="CHEBI:43474"/>
        <dbReference type="ChEBI" id="CHEBI:456216"/>
        <dbReference type="EC" id="5.6.2.4"/>
    </reaction>
</comment>
<evidence type="ECO:0000259" key="14">
    <source>
        <dbReference type="PROSITE" id="PS51217"/>
    </source>
</evidence>
<keyword evidence="16" id="KW-1185">Reference proteome</keyword>
<dbReference type="HOGENOM" id="CLU_004585_5_2_0"/>
<evidence type="ECO:0000256" key="9">
    <source>
        <dbReference type="ARBA" id="ARBA00034808"/>
    </source>
</evidence>
<dbReference type="PANTHER" id="PTHR11070:SF2">
    <property type="entry name" value="ATP-DEPENDENT DNA HELICASE SRS2"/>
    <property type="match status" value="1"/>
</dbReference>
<gene>
    <name evidence="15" type="ordered locus">Sterm_2355</name>
</gene>
<keyword evidence="5 11" id="KW-0067">ATP-binding</keyword>
<dbReference type="InterPro" id="IPR000212">
    <property type="entry name" value="DNA_helicase_UvrD/REP"/>
</dbReference>
<sequence>MSILDGLNKEQREAAEHIDGPVLILAGAGSGKTRTVTYRIAHMVREKGVSPLNILALTFTNKAAKEMKERAEALVGNDIHNLQISTFHSFSVRLLRIYGEKLGYGKNFNIYDTDDQKSLISKIMKELNVQDDSTPGKIANRISKLKEKGIDIKTIEREVDLRVPSNRVFFDIYDKYDKTLRSSNAMDFSDLILNANKLLDNSEVLERVQERYRYIIVDEYQDTNDLQYEIINKIASKYNNICVVGDEDQSIYAFRGANINNILNFERDYKNALVIKLEKNYRSTERILNAANELIRNNKSSRGKKLWTDAGKGEKIQVFNAANTFDEANFIAEEIVRKNREGVPFKDMAVLYRTNAQSRVLEEKMLLNNIKYRVYGGMQFFQRREVKDLLAYLSVINNIQDNLNFVRIINVPKRSIGDKSVAKFAEIAAQKGISLFESLKYIDEVSGLRAAAKEKLKDFYRLLTDVLENLEHMTVSEIFQEILNRTKYIDSIEDNKEDRVKNIEELMNSIREIEREYPGITLSEYLEFISLTSATDSMDDEENFVKLMTIHSSKGLEFDFVFIAGMEEGLFPGEASILNDEDLEEERRLCYVAITRAKKELRLSHASERMLWGQSSYGRPASRFIGELSQDELEFLNKKERKSELFRNTEPLKSENFKPMTDIENFNPYKKAAVDARYKIGEYVNHIKFGKGKVTGIDNKSVTVDFMTGEKKIALALADRFLKG</sequence>
<keyword evidence="12" id="KW-0175">Coiled coil</keyword>